<gene>
    <name evidence="1" type="ORF">IU470_09065</name>
</gene>
<dbReference type="Proteomes" id="UP000807309">
    <property type="component" value="Unassembled WGS sequence"/>
</dbReference>
<organism evidence="1 2">
    <name type="scientific">Nocardia abscessus</name>
    <dbReference type="NCBI Taxonomy" id="120957"/>
    <lineage>
        <taxon>Bacteria</taxon>
        <taxon>Bacillati</taxon>
        <taxon>Actinomycetota</taxon>
        <taxon>Actinomycetes</taxon>
        <taxon>Mycobacteriales</taxon>
        <taxon>Nocardiaceae</taxon>
        <taxon>Nocardia</taxon>
    </lineage>
</organism>
<dbReference type="RefSeq" id="WP_195032537.1">
    <property type="nucleotide sequence ID" value="NZ_JADLRE010000005.1"/>
</dbReference>
<accession>A0ABS0C6X8</accession>
<keyword evidence="2" id="KW-1185">Reference proteome</keyword>
<evidence type="ECO:0000313" key="2">
    <source>
        <dbReference type="Proteomes" id="UP000807309"/>
    </source>
</evidence>
<protein>
    <submittedName>
        <fullName evidence="1">Uncharacterized protein</fullName>
    </submittedName>
</protein>
<evidence type="ECO:0000313" key="1">
    <source>
        <dbReference type="EMBL" id="MBF6225258.1"/>
    </source>
</evidence>
<sequence>MAEFHVNDLPDPTVDVLRRRARAAGLPLREPGLRRDMAEIAAAVRYARGE</sequence>
<reference evidence="1 2" key="1">
    <citation type="submission" date="2020-10" db="EMBL/GenBank/DDBJ databases">
        <title>Identification of Nocardia species via Next-generation sequencing and recognition of intraspecies genetic diversity.</title>
        <authorList>
            <person name="Li P."/>
            <person name="Li P."/>
            <person name="Lu B."/>
        </authorList>
    </citation>
    <scope>NUCLEOTIDE SEQUENCE [LARGE SCALE GENOMIC DNA]</scope>
    <source>
        <strain evidence="1 2">N-11</strain>
    </source>
</reference>
<dbReference type="EMBL" id="JADLRE010000005">
    <property type="protein sequence ID" value="MBF6225258.1"/>
    <property type="molecule type" value="Genomic_DNA"/>
</dbReference>
<proteinExistence type="predicted"/>
<name>A0ABS0C6X8_9NOCA</name>
<comment type="caution">
    <text evidence="1">The sequence shown here is derived from an EMBL/GenBank/DDBJ whole genome shotgun (WGS) entry which is preliminary data.</text>
</comment>